<keyword evidence="1" id="KW-0812">Transmembrane</keyword>
<dbReference type="Proteomes" id="UP000032180">
    <property type="component" value="Chromosome 3"/>
</dbReference>
<dbReference type="EnsemblPlants" id="LPERR03G01960.1">
    <property type="protein sequence ID" value="LPERR03G01960.1"/>
    <property type="gene ID" value="LPERR03G01960"/>
</dbReference>
<keyword evidence="1" id="KW-0472">Membrane</keyword>
<keyword evidence="3" id="KW-1185">Reference proteome</keyword>
<evidence type="ECO:0000313" key="3">
    <source>
        <dbReference type="Proteomes" id="UP000032180"/>
    </source>
</evidence>
<evidence type="ECO:0000256" key="1">
    <source>
        <dbReference type="SAM" id="Phobius"/>
    </source>
</evidence>
<evidence type="ECO:0000313" key="2">
    <source>
        <dbReference type="EnsemblPlants" id="LPERR03G01960.1"/>
    </source>
</evidence>
<reference evidence="3" key="2">
    <citation type="submission" date="2013-12" db="EMBL/GenBank/DDBJ databases">
        <authorList>
            <person name="Yu Y."/>
            <person name="Lee S."/>
            <person name="de Baynast K."/>
            <person name="Wissotski M."/>
            <person name="Liu L."/>
            <person name="Talag J."/>
            <person name="Goicoechea J."/>
            <person name="Angelova A."/>
            <person name="Jetty R."/>
            <person name="Kudrna D."/>
            <person name="Golser W."/>
            <person name="Rivera L."/>
            <person name="Zhang J."/>
            <person name="Wing R."/>
        </authorList>
    </citation>
    <scope>NUCLEOTIDE SEQUENCE</scope>
</reference>
<name>A0A0D9VP01_9ORYZ</name>
<dbReference type="Gramene" id="LPERR03G01960.1">
    <property type="protein sequence ID" value="LPERR03G01960.1"/>
    <property type="gene ID" value="LPERR03G01960"/>
</dbReference>
<proteinExistence type="predicted"/>
<keyword evidence="1" id="KW-1133">Transmembrane helix</keyword>
<dbReference type="PANTHER" id="PTHR35165:SF4">
    <property type="entry name" value="OS03G0126900 PROTEIN"/>
    <property type="match status" value="1"/>
</dbReference>
<protein>
    <submittedName>
        <fullName evidence="2">Uncharacterized protein</fullName>
    </submittedName>
</protein>
<accession>A0A0D9VP01</accession>
<dbReference type="PANTHER" id="PTHR35165">
    <property type="entry name" value="OS08G0113900 PROTEIN"/>
    <property type="match status" value="1"/>
</dbReference>
<dbReference type="AlphaFoldDB" id="A0A0D9VP01"/>
<dbReference type="Pfam" id="PF16594">
    <property type="entry name" value="ATP-synt_Z"/>
    <property type="match status" value="1"/>
</dbReference>
<organism evidence="2 3">
    <name type="scientific">Leersia perrieri</name>
    <dbReference type="NCBI Taxonomy" id="77586"/>
    <lineage>
        <taxon>Eukaryota</taxon>
        <taxon>Viridiplantae</taxon>
        <taxon>Streptophyta</taxon>
        <taxon>Embryophyta</taxon>
        <taxon>Tracheophyta</taxon>
        <taxon>Spermatophyta</taxon>
        <taxon>Magnoliopsida</taxon>
        <taxon>Liliopsida</taxon>
        <taxon>Poales</taxon>
        <taxon>Poaceae</taxon>
        <taxon>BOP clade</taxon>
        <taxon>Oryzoideae</taxon>
        <taxon>Oryzeae</taxon>
        <taxon>Oryzinae</taxon>
        <taxon>Leersia</taxon>
    </lineage>
</organism>
<dbReference type="HOGENOM" id="CLU_129524_1_0_1"/>
<sequence length="123" mass="12587">MARQERKAAAVVAAGALDVEAAGGRGGQQQLAAGEGMRVTWSCMAVAAGVAATGVAGAAVLVWWAVVFHPAHEQLWMVPVGLVLLGTPLVAWLSLFASGACRRLGNLRAVAGHDLSPPTPPQR</sequence>
<dbReference type="eggNOG" id="ENOG502SDR9">
    <property type="taxonomic scope" value="Eukaryota"/>
</dbReference>
<feature type="transmembrane region" description="Helical" evidence="1">
    <location>
        <begin position="75"/>
        <end position="97"/>
    </location>
</feature>
<feature type="transmembrane region" description="Helical" evidence="1">
    <location>
        <begin position="45"/>
        <end position="68"/>
    </location>
</feature>
<reference evidence="2" key="3">
    <citation type="submission" date="2015-04" db="UniProtKB">
        <authorList>
            <consortium name="EnsemblPlants"/>
        </authorList>
    </citation>
    <scope>IDENTIFICATION</scope>
</reference>
<reference evidence="2 3" key="1">
    <citation type="submission" date="2012-08" db="EMBL/GenBank/DDBJ databases">
        <title>Oryza genome evolution.</title>
        <authorList>
            <person name="Wing R.A."/>
        </authorList>
    </citation>
    <scope>NUCLEOTIDE SEQUENCE</scope>
</reference>
<dbReference type="InterPro" id="IPR032238">
    <property type="entry name" value="ATP-synth_Z"/>
</dbReference>